<feature type="transmembrane region" description="Helical" evidence="1">
    <location>
        <begin position="21"/>
        <end position="42"/>
    </location>
</feature>
<reference evidence="3" key="1">
    <citation type="journal article" date="2017" name="Proc. Natl. Acad. Sci. U.S.A.">
        <title>Simulation of Deepwater Horizon oil plume reveals substrate specialization within a complex community of hydrocarbon degraders.</title>
        <authorList>
            <person name="Hu P."/>
            <person name="Dubinsky E.A."/>
            <person name="Probst A.J."/>
            <person name="Wang J."/>
            <person name="Sieber C.M.K."/>
            <person name="Tom L.M."/>
            <person name="Gardinali P."/>
            <person name="Banfield J.F."/>
            <person name="Atlas R.M."/>
            <person name="Andersen G.L."/>
        </authorList>
    </citation>
    <scope>NUCLEOTIDE SEQUENCE [LARGE SCALE GENOMIC DNA]</scope>
</reference>
<dbReference type="PRINTS" id="PR00702">
    <property type="entry name" value="ACRIFLAVINRP"/>
</dbReference>
<dbReference type="InterPro" id="IPR027463">
    <property type="entry name" value="AcrB_DN_DC_subdom"/>
</dbReference>
<sequence>MTQKNVISNKSMLSAPSIWMIDNPIASSLLTVAIIILGLMSFNSINQESSPSFQIDEILITASYPGATPKDIEQGIILSIEHQLRDNPNIDRISANAYEGSAEITLALIEGVNPDTILSQVKNSVDGINSFPAEMENPTVTFVEELDSIVEIGLHGNLSELLLYREASQLKQNMLDALDLAKIDIQGARSPEMVIELNQAKLRQYQLTLAQVLAKVKSSVTDVPAGSINTQGGEILIRTLGRKELSEQFSDITIINDDSGNRVTLADIATISDSFQGQTRPFKVNSEAGLELKVYQNKSSKPIDISNDIQDFIADYQSEIPLGLTLTILQDESKPFSQRINLLTSNGLIGMLLVILVLSLFLDLRLAFWVSMGIPISIVGTLGLMPILNIPINMITLFAFVITLGILVDDAVIVAENIYLKVQQGIAMEIALKEGVTEMTLPVVFSVATNIIAFIPLFYVPGELGVMYKPMTLLIFAIFIVSLIEALLILPLHLRHIDKPMRFRVISRVQAYCFNRFDTFKTKVYAPWLRASCNNPVTVIIIFVSLSTLVFSWVYSGRVDSSFVPKIESTRIDAEVEFPTGAPLKDKINIINYIERAGIKAIESLNAQDDYTFRMQEIGSSSGSSTFMIVPDDQRTFTAKDFVNTWRTNIGEVPGIKSIFFDYQVGPGGGKELVIELGHKNTETLTLAANELMNGLNRISGVTDIDSALMDGKLQYNLTPTPLGKNLGFTSDSLGELIRLRFFGGEAIRQIVAGDEVKVRVMMQRSQQYYANRLSQLIISAPNGDMVELGQVANITSTKAATSINRVDGIQLVEVTASILRQVASASLILNTVEEGLLTKLSAKYPELDVELGGEARIESKVNTGIIKGIGLSFALIFAMLAIIFRNYLDAILVLLIIPFCLAAAMLGHIVMGYSFSVMSLFGMIALSGLVINGSFVMLLKVKTFIKDGMDYKEAVMEASLNRFRPVVLTAVTTAAGLFPMLFETSTQALYLVPMVISLSFGSVFSIATILLLSPAMFTLSEQLKAKQNKAESLTKPSINPSRLRALG</sequence>
<evidence type="ECO:0000313" key="3">
    <source>
        <dbReference type="Proteomes" id="UP000243053"/>
    </source>
</evidence>
<feature type="transmembrane region" description="Helical" evidence="1">
    <location>
        <begin position="368"/>
        <end position="388"/>
    </location>
</feature>
<dbReference type="Gene3D" id="1.20.1640.10">
    <property type="entry name" value="Multidrug efflux transporter AcrB transmembrane domain"/>
    <property type="match status" value="2"/>
</dbReference>
<comment type="caution">
    <text evidence="2">The sequence shown here is derived from an EMBL/GenBank/DDBJ whole genome shotgun (WGS) entry which is preliminary data.</text>
</comment>
<keyword evidence="1" id="KW-1133">Transmembrane helix</keyword>
<feature type="transmembrane region" description="Helical" evidence="1">
    <location>
        <begin position="989"/>
        <end position="1013"/>
    </location>
</feature>
<name>A0A1Y5EMQ9_COLPS</name>
<feature type="transmembrane region" description="Helical" evidence="1">
    <location>
        <begin position="892"/>
        <end position="912"/>
    </location>
</feature>
<evidence type="ECO:0000313" key="2">
    <source>
        <dbReference type="EMBL" id="OUR82364.1"/>
    </source>
</evidence>
<accession>A0A1Y5EMQ9</accession>
<dbReference type="Gene3D" id="3.30.70.1440">
    <property type="entry name" value="Multidrug efflux transporter AcrB pore domain"/>
    <property type="match status" value="1"/>
</dbReference>
<dbReference type="Gene3D" id="3.30.70.1430">
    <property type="entry name" value="Multidrug efflux transporter AcrB pore domain"/>
    <property type="match status" value="2"/>
</dbReference>
<dbReference type="Gene3D" id="3.30.2090.10">
    <property type="entry name" value="Multidrug efflux transporter AcrB TolC docking domain, DN and DC subdomains"/>
    <property type="match status" value="2"/>
</dbReference>
<evidence type="ECO:0000256" key="1">
    <source>
        <dbReference type="SAM" id="Phobius"/>
    </source>
</evidence>
<dbReference type="InterPro" id="IPR001036">
    <property type="entry name" value="Acrflvin-R"/>
</dbReference>
<feature type="transmembrane region" description="Helical" evidence="1">
    <location>
        <begin position="441"/>
        <end position="459"/>
    </location>
</feature>
<dbReference type="AlphaFoldDB" id="A0A1Y5EMQ9"/>
<dbReference type="EMBL" id="MAAF01000040">
    <property type="protein sequence ID" value="OUR82364.1"/>
    <property type="molecule type" value="Genomic_DNA"/>
</dbReference>
<proteinExistence type="predicted"/>
<dbReference type="GO" id="GO:0005886">
    <property type="term" value="C:plasma membrane"/>
    <property type="evidence" value="ECO:0007669"/>
    <property type="project" value="TreeGrafter"/>
</dbReference>
<dbReference type="SUPFAM" id="SSF82714">
    <property type="entry name" value="Multidrug efflux transporter AcrB TolC docking domain, DN and DC subdomains"/>
    <property type="match status" value="2"/>
</dbReference>
<feature type="transmembrane region" description="Helical" evidence="1">
    <location>
        <begin position="918"/>
        <end position="942"/>
    </location>
</feature>
<dbReference type="PANTHER" id="PTHR32063">
    <property type="match status" value="1"/>
</dbReference>
<dbReference type="Proteomes" id="UP000243053">
    <property type="component" value="Unassembled WGS sequence"/>
</dbReference>
<gene>
    <name evidence="2" type="ORF">A9Q75_06535</name>
</gene>
<dbReference type="Gene3D" id="3.30.70.1320">
    <property type="entry name" value="Multidrug efflux transporter AcrB pore domain like"/>
    <property type="match status" value="1"/>
</dbReference>
<feature type="transmembrane region" description="Helical" evidence="1">
    <location>
        <begin position="963"/>
        <end position="983"/>
    </location>
</feature>
<feature type="transmembrane region" description="Helical" evidence="1">
    <location>
        <begin position="866"/>
        <end position="885"/>
    </location>
</feature>
<keyword evidence="1" id="KW-0812">Transmembrane</keyword>
<keyword evidence="1" id="KW-0472">Membrane</keyword>
<dbReference type="PANTHER" id="PTHR32063:SF33">
    <property type="entry name" value="RND SUPERFAMILY EFFLUX PUMP PERMEASE COMPONENT"/>
    <property type="match status" value="1"/>
</dbReference>
<feature type="transmembrane region" description="Helical" evidence="1">
    <location>
        <begin position="471"/>
        <end position="494"/>
    </location>
</feature>
<dbReference type="GO" id="GO:0042910">
    <property type="term" value="F:xenobiotic transmembrane transporter activity"/>
    <property type="evidence" value="ECO:0007669"/>
    <property type="project" value="TreeGrafter"/>
</dbReference>
<protein>
    <recommendedName>
        <fullName evidence="4">Acriflavin resistance protein</fullName>
    </recommendedName>
</protein>
<dbReference type="SUPFAM" id="SSF82693">
    <property type="entry name" value="Multidrug efflux transporter AcrB pore domain, PN1, PN2, PC1 and PC2 subdomains"/>
    <property type="match status" value="1"/>
</dbReference>
<evidence type="ECO:0008006" key="4">
    <source>
        <dbReference type="Google" id="ProtNLM"/>
    </source>
</evidence>
<dbReference type="SUPFAM" id="SSF82866">
    <property type="entry name" value="Multidrug efflux transporter AcrB transmembrane domain"/>
    <property type="match status" value="2"/>
</dbReference>
<feature type="transmembrane region" description="Helical" evidence="1">
    <location>
        <begin position="537"/>
        <end position="555"/>
    </location>
</feature>
<feature type="transmembrane region" description="Helical" evidence="1">
    <location>
        <begin position="342"/>
        <end position="361"/>
    </location>
</feature>
<dbReference type="Pfam" id="PF00873">
    <property type="entry name" value="ACR_tran"/>
    <property type="match status" value="1"/>
</dbReference>
<feature type="transmembrane region" description="Helical" evidence="1">
    <location>
        <begin position="394"/>
        <end position="420"/>
    </location>
</feature>
<organism evidence="2 3">
    <name type="scientific">Colwellia psychrerythraea</name>
    <name type="common">Vibrio psychroerythus</name>
    <dbReference type="NCBI Taxonomy" id="28229"/>
    <lineage>
        <taxon>Bacteria</taxon>
        <taxon>Pseudomonadati</taxon>
        <taxon>Pseudomonadota</taxon>
        <taxon>Gammaproteobacteria</taxon>
        <taxon>Alteromonadales</taxon>
        <taxon>Colwelliaceae</taxon>
        <taxon>Colwellia</taxon>
    </lineage>
</organism>